<evidence type="ECO:0000313" key="1">
    <source>
        <dbReference type="EMBL" id="KAJ8944155.1"/>
    </source>
</evidence>
<evidence type="ECO:0000313" key="2">
    <source>
        <dbReference type="Proteomes" id="UP001162162"/>
    </source>
</evidence>
<gene>
    <name evidence="1" type="ORF">NQ318_013395</name>
</gene>
<dbReference type="GO" id="GO:0003676">
    <property type="term" value="F:nucleic acid binding"/>
    <property type="evidence" value="ECO:0007669"/>
    <property type="project" value="InterPro"/>
</dbReference>
<dbReference type="InterPro" id="IPR036397">
    <property type="entry name" value="RNaseH_sf"/>
</dbReference>
<sequence>MKRTITRDEKWVYEYDMQTSRQSSEWRYDDELKPKKPRQSRSKMKVILLQSKLHSFGEDNSFLRVV</sequence>
<dbReference type="AlphaFoldDB" id="A0AAV8XZ62"/>
<proteinExistence type="predicted"/>
<keyword evidence="2" id="KW-1185">Reference proteome</keyword>
<name>A0AAV8XZ62_9CUCU</name>
<dbReference type="Proteomes" id="UP001162162">
    <property type="component" value="Unassembled WGS sequence"/>
</dbReference>
<comment type="caution">
    <text evidence="1">The sequence shown here is derived from an EMBL/GenBank/DDBJ whole genome shotgun (WGS) entry which is preliminary data.</text>
</comment>
<dbReference type="EMBL" id="JAPWTK010000265">
    <property type="protein sequence ID" value="KAJ8944155.1"/>
    <property type="molecule type" value="Genomic_DNA"/>
</dbReference>
<protein>
    <submittedName>
        <fullName evidence="1">Uncharacterized protein</fullName>
    </submittedName>
</protein>
<organism evidence="1 2">
    <name type="scientific">Aromia moschata</name>
    <dbReference type="NCBI Taxonomy" id="1265417"/>
    <lineage>
        <taxon>Eukaryota</taxon>
        <taxon>Metazoa</taxon>
        <taxon>Ecdysozoa</taxon>
        <taxon>Arthropoda</taxon>
        <taxon>Hexapoda</taxon>
        <taxon>Insecta</taxon>
        <taxon>Pterygota</taxon>
        <taxon>Neoptera</taxon>
        <taxon>Endopterygota</taxon>
        <taxon>Coleoptera</taxon>
        <taxon>Polyphaga</taxon>
        <taxon>Cucujiformia</taxon>
        <taxon>Chrysomeloidea</taxon>
        <taxon>Cerambycidae</taxon>
        <taxon>Cerambycinae</taxon>
        <taxon>Callichromatini</taxon>
        <taxon>Aromia</taxon>
    </lineage>
</organism>
<dbReference type="Gene3D" id="3.30.420.10">
    <property type="entry name" value="Ribonuclease H-like superfamily/Ribonuclease H"/>
    <property type="match status" value="1"/>
</dbReference>
<reference evidence="1" key="1">
    <citation type="journal article" date="2023" name="Insect Mol. Biol.">
        <title>Genome sequencing provides insights into the evolution of gene families encoding plant cell wall-degrading enzymes in longhorned beetles.</title>
        <authorList>
            <person name="Shin N.R."/>
            <person name="Okamura Y."/>
            <person name="Kirsch R."/>
            <person name="Pauchet Y."/>
        </authorList>
    </citation>
    <scope>NUCLEOTIDE SEQUENCE</scope>
    <source>
        <strain evidence="1">AMC_N1</strain>
    </source>
</reference>
<accession>A0AAV8XZ62</accession>